<keyword evidence="2" id="KW-0812">Transmembrane</keyword>
<dbReference type="Proteomes" id="UP000233551">
    <property type="component" value="Unassembled WGS sequence"/>
</dbReference>
<feature type="compositionally biased region" description="Basic and acidic residues" evidence="1">
    <location>
        <begin position="136"/>
        <end position="147"/>
    </location>
</feature>
<protein>
    <submittedName>
        <fullName evidence="3">Uncharacterized protein</fullName>
    </submittedName>
</protein>
<evidence type="ECO:0000313" key="3">
    <source>
        <dbReference type="EMBL" id="PKI34112.1"/>
    </source>
</evidence>
<evidence type="ECO:0000256" key="1">
    <source>
        <dbReference type="SAM" id="MobiDB-lite"/>
    </source>
</evidence>
<feature type="compositionally biased region" description="Basic and acidic residues" evidence="1">
    <location>
        <begin position="105"/>
        <end position="118"/>
    </location>
</feature>
<keyword evidence="2" id="KW-1133">Transmembrane helix</keyword>
<organism evidence="3 4">
    <name type="scientific">Punica granatum</name>
    <name type="common">Pomegranate</name>
    <dbReference type="NCBI Taxonomy" id="22663"/>
    <lineage>
        <taxon>Eukaryota</taxon>
        <taxon>Viridiplantae</taxon>
        <taxon>Streptophyta</taxon>
        <taxon>Embryophyta</taxon>
        <taxon>Tracheophyta</taxon>
        <taxon>Spermatophyta</taxon>
        <taxon>Magnoliopsida</taxon>
        <taxon>eudicotyledons</taxon>
        <taxon>Gunneridae</taxon>
        <taxon>Pentapetalae</taxon>
        <taxon>rosids</taxon>
        <taxon>malvids</taxon>
        <taxon>Myrtales</taxon>
        <taxon>Lythraceae</taxon>
        <taxon>Punica</taxon>
    </lineage>
</organism>
<evidence type="ECO:0000313" key="4">
    <source>
        <dbReference type="Proteomes" id="UP000233551"/>
    </source>
</evidence>
<keyword evidence="2" id="KW-0472">Membrane</keyword>
<name>A0A2I0HQY1_PUNGR</name>
<comment type="caution">
    <text evidence="3">The sequence shown here is derived from an EMBL/GenBank/DDBJ whole genome shotgun (WGS) entry which is preliminary data.</text>
</comment>
<feature type="transmembrane region" description="Helical" evidence="2">
    <location>
        <begin position="45"/>
        <end position="67"/>
    </location>
</feature>
<keyword evidence="4" id="KW-1185">Reference proteome</keyword>
<feature type="compositionally biased region" description="Polar residues" evidence="1">
    <location>
        <begin position="1"/>
        <end position="24"/>
    </location>
</feature>
<gene>
    <name evidence="3" type="ORF">CRG98_045467</name>
</gene>
<accession>A0A2I0HQY1</accession>
<sequence>MEASSHSLARMSQSAPLTAPNFSPQKDGRELRLSTDRNFASHGKVMMLVLIISFTSFFLFLIIFLYAKRPSNLSIPKSDSASDPEVHPTVHFHGPLTSNCNGSRSGHELQQEPEKSGIEKAGNARRPVETPPMLDSRNRGFRRDLFG</sequence>
<reference evidence="3 4" key="1">
    <citation type="submission" date="2017-11" db="EMBL/GenBank/DDBJ databases">
        <title>De-novo sequencing of pomegranate (Punica granatum L.) genome.</title>
        <authorList>
            <person name="Akparov Z."/>
            <person name="Amiraslanov A."/>
            <person name="Hajiyeva S."/>
            <person name="Abbasov M."/>
            <person name="Kaur K."/>
            <person name="Hamwieh A."/>
            <person name="Solovyev V."/>
            <person name="Salamov A."/>
            <person name="Braich B."/>
            <person name="Kosarev P."/>
            <person name="Mahmoud A."/>
            <person name="Hajiyev E."/>
            <person name="Babayeva S."/>
            <person name="Izzatullayeva V."/>
            <person name="Mammadov A."/>
            <person name="Mammadov A."/>
            <person name="Sharifova S."/>
            <person name="Ojaghi J."/>
            <person name="Eynullazada K."/>
            <person name="Bayramov B."/>
            <person name="Abdulazimova A."/>
            <person name="Shahmuradov I."/>
        </authorList>
    </citation>
    <scope>NUCLEOTIDE SEQUENCE [LARGE SCALE GENOMIC DNA]</scope>
    <source>
        <strain evidence="4">cv. AG2017</strain>
        <tissue evidence="3">Leaf</tissue>
    </source>
</reference>
<evidence type="ECO:0000256" key="2">
    <source>
        <dbReference type="SAM" id="Phobius"/>
    </source>
</evidence>
<feature type="region of interest" description="Disordered" evidence="1">
    <location>
        <begin position="1"/>
        <end position="28"/>
    </location>
</feature>
<dbReference type="AlphaFoldDB" id="A0A2I0HQY1"/>
<feature type="region of interest" description="Disordered" evidence="1">
    <location>
        <begin position="75"/>
        <end position="147"/>
    </location>
</feature>
<proteinExistence type="predicted"/>
<dbReference type="EMBL" id="PGOL01006127">
    <property type="protein sequence ID" value="PKI34112.1"/>
    <property type="molecule type" value="Genomic_DNA"/>
</dbReference>